<dbReference type="AlphaFoldDB" id="A0A3P3U335"/>
<comment type="caution">
    <text evidence="1">The sequence shown here is derived from an EMBL/GenBank/DDBJ whole genome shotgun (WGS) entry which is preliminary data.</text>
</comment>
<dbReference type="EMBL" id="RRCN01000001">
    <property type="protein sequence ID" value="RRJ64514.1"/>
    <property type="molecule type" value="Genomic_DNA"/>
</dbReference>
<gene>
    <name evidence="1" type="primary">narJ</name>
    <name evidence="1" type="ORF">EHV15_17470</name>
</gene>
<name>A0A3P3U335_9BACL</name>
<sequence>MEAKQISLMFAARLLGYPEDDFPETARSMVEAVREAGGPLLAERLQEASHPLLSCPLKELREQYVWSFDWKEKTGLYLTAHELGDSRERGAALILLQQIIKDAGFAAAAGELADYMPLLYELLAVRPDHVHVRALELRLAVATKRVCEHLAEDNPYRQLLHHLVADVFGEPSEEDVRRLTQKREQADQGELPYPILYGLDGTARTGTDLSFCKYATE</sequence>
<dbReference type="InterPro" id="IPR036411">
    <property type="entry name" value="TorD-like_sf"/>
</dbReference>
<reference evidence="1 2" key="1">
    <citation type="submission" date="2018-11" db="EMBL/GenBank/DDBJ databases">
        <title>Genome sequencing of Paenibacillus sp. KCOM 3021 (= ChDC PVNT-B20).</title>
        <authorList>
            <person name="Kook J.-K."/>
            <person name="Park S.-N."/>
            <person name="Lim Y.K."/>
        </authorList>
    </citation>
    <scope>NUCLEOTIDE SEQUENCE [LARGE SCALE GENOMIC DNA]</scope>
    <source>
        <strain evidence="1 2">KCOM 3021</strain>
    </source>
</reference>
<evidence type="ECO:0000313" key="1">
    <source>
        <dbReference type="EMBL" id="RRJ64514.1"/>
    </source>
</evidence>
<dbReference type="RefSeq" id="WP_128632319.1">
    <property type="nucleotide sequence ID" value="NZ_RRCN01000001.1"/>
</dbReference>
<dbReference type="InterPro" id="IPR003765">
    <property type="entry name" value="NO3_reductase_chaperone_NarJ"/>
</dbReference>
<evidence type="ECO:0000313" key="2">
    <source>
        <dbReference type="Proteomes" id="UP000267017"/>
    </source>
</evidence>
<dbReference type="GO" id="GO:0016530">
    <property type="term" value="F:metallochaperone activity"/>
    <property type="evidence" value="ECO:0007669"/>
    <property type="project" value="TreeGrafter"/>
</dbReference>
<proteinExistence type="predicted"/>
<dbReference type="SUPFAM" id="SSF89155">
    <property type="entry name" value="TorD-like"/>
    <property type="match status" value="1"/>
</dbReference>
<accession>A0A3P3U335</accession>
<dbReference type="GO" id="GO:0051131">
    <property type="term" value="P:chaperone-mediated protein complex assembly"/>
    <property type="evidence" value="ECO:0007669"/>
    <property type="project" value="InterPro"/>
</dbReference>
<dbReference type="GO" id="GO:0051082">
    <property type="term" value="F:unfolded protein binding"/>
    <property type="evidence" value="ECO:0007669"/>
    <property type="project" value="InterPro"/>
</dbReference>
<dbReference type="OrthoDB" id="5296272at2"/>
<dbReference type="Proteomes" id="UP000267017">
    <property type="component" value="Unassembled WGS sequence"/>
</dbReference>
<protein>
    <submittedName>
        <fullName evidence="1">Nitrate reductase molybdenum cofactor assembly chaperone</fullName>
    </submittedName>
</protein>
<dbReference type="NCBIfam" id="TIGR00684">
    <property type="entry name" value="narJ"/>
    <property type="match status" value="1"/>
</dbReference>
<dbReference type="PANTHER" id="PTHR43680:SF2">
    <property type="entry name" value="NITRATE REDUCTASE MOLYBDENUM COFACTOR ASSEMBLY CHAPERONE NARJ"/>
    <property type="match status" value="1"/>
</dbReference>
<keyword evidence="2" id="KW-1185">Reference proteome</keyword>
<organism evidence="1 2">
    <name type="scientific">Paenibacillus oralis</name>
    <dbReference type="NCBI Taxonomy" id="2490856"/>
    <lineage>
        <taxon>Bacteria</taxon>
        <taxon>Bacillati</taxon>
        <taxon>Bacillota</taxon>
        <taxon>Bacilli</taxon>
        <taxon>Bacillales</taxon>
        <taxon>Paenibacillaceae</taxon>
        <taxon>Paenibacillus</taxon>
    </lineage>
</organism>
<dbReference type="PANTHER" id="PTHR43680">
    <property type="entry name" value="NITRATE REDUCTASE MOLYBDENUM COFACTOR ASSEMBLY CHAPERONE"/>
    <property type="match status" value="1"/>
</dbReference>
<dbReference type="GO" id="GO:0042128">
    <property type="term" value="P:nitrate assimilation"/>
    <property type="evidence" value="ECO:0007669"/>
    <property type="project" value="TreeGrafter"/>
</dbReference>